<organism evidence="1 2">
    <name type="scientific">Limnobaculum zhutongyuii</name>
    <dbReference type="NCBI Taxonomy" id="2498113"/>
    <lineage>
        <taxon>Bacteria</taxon>
        <taxon>Pseudomonadati</taxon>
        <taxon>Pseudomonadota</taxon>
        <taxon>Gammaproteobacteria</taxon>
        <taxon>Enterobacterales</taxon>
        <taxon>Budviciaceae</taxon>
        <taxon>Limnobaculum</taxon>
    </lineage>
</organism>
<reference evidence="1 2" key="1">
    <citation type="submission" date="2019-03" db="EMBL/GenBank/DDBJ databases">
        <title>Pragia sp. nov. isolated from the gut tract of Carduelis flavirostris.</title>
        <authorList>
            <person name="Ge Y."/>
        </authorList>
    </citation>
    <scope>NUCLEOTIDE SEQUENCE [LARGE SCALE GENOMIC DNA]</scope>
    <source>
        <strain evidence="1 2">CF-458</strain>
    </source>
</reference>
<dbReference type="Proteomes" id="UP000293154">
    <property type="component" value="Chromosome"/>
</dbReference>
<protein>
    <submittedName>
        <fullName evidence="1">Uncharacterized protein</fullName>
    </submittedName>
</protein>
<sequence length="187" mass="21473">MKLSLIIAALRLRCPVFESRVSGAAEFKPLPDTAKMKLPAAYVIPLDDNAEDNKSQTDYWQNITDGFAVIVIIDNQSDERGQKSSHDAVHDIRNELWKALLGWQVDDCYDPIQYDGGNLLDMNRSMLYYQFEFSARREISAEETRQWDDLQQLKEFSEVLGGIDLIVHEDQQPDGHIDFPLQILLNE</sequence>
<dbReference type="Pfam" id="PF23840">
    <property type="entry name" value="Phage_tail_terminator"/>
    <property type="match status" value="1"/>
</dbReference>
<keyword evidence="2" id="KW-1185">Reference proteome</keyword>
<evidence type="ECO:0000313" key="1">
    <source>
        <dbReference type="EMBL" id="QBH98414.1"/>
    </source>
</evidence>
<dbReference type="EMBL" id="CP034752">
    <property type="protein sequence ID" value="QBH98414.1"/>
    <property type="molecule type" value="Genomic_DNA"/>
</dbReference>
<dbReference type="RefSeq" id="WP_130593339.1">
    <property type="nucleotide sequence ID" value="NZ_CP034752.1"/>
</dbReference>
<proteinExistence type="predicted"/>
<gene>
    <name evidence="1" type="ORF">EKN56_19675</name>
</gene>
<accession>A0A411WQ83</accession>
<dbReference type="OrthoDB" id="6955362at2"/>
<evidence type="ECO:0000313" key="2">
    <source>
        <dbReference type="Proteomes" id="UP000293154"/>
    </source>
</evidence>
<dbReference type="AlphaFoldDB" id="A0A411WQ83"/>
<dbReference type="KEGG" id="prag:EKN56_19675"/>
<name>A0A411WQ83_9GAMM</name>
<dbReference type="InterPro" id="IPR056912">
    <property type="entry name" value="Phage_JBD30_tail_term-like"/>
</dbReference>